<proteinExistence type="inferred from homology"/>
<gene>
    <name evidence="8" type="ORF">HETSPECPRED_005537</name>
</gene>
<reference evidence="8" key="1">
    <citation type="submission" date="2021-03" db="EMBL/GenBank/DDBJ databases">
        <authorList>
            <person name="Tagirdzhanova G."/>
        </authorList>
    </citation>
    <scope>NUCLEOTIDE SEQUENCE</scope>
</reference>
<dbReference type="PANTHER" id="PTHR13806">
    <property type="entry name" value="FLOTILLIN-RELATED"/>
    <property type="match status" value="1"/>
</dbReference>
<dbReference type="CDD" id="cd03399">
    <property type="entry name" value="SPFH_flotillin"/>
    <property type="match status" value="1"/>
</dbReference>
<comment type="similarity">
    <text evidence="2 5">Belongs to the band 7/mec-2 family. Flotillin subfamily.</text>
</comment>
<keyword evidence="9" id="KW-1185">Reference proteome</keyword>
<evidence type="ECO:0000256" key="4">
    <source>
        <dbReference type="ARBA" id="ARBA00023136"/>
    </source>
</evidence>
<feature type="domain" description="Band 7" evidence="7">
    <location>
        <begin position="28"/>
        <end position="197"/>
    </location>
</feature>
<dbReference type="Pfam" id="PF01145">
    <property type="entry name" value="Band_7"/>
    <property type="match status" value="1"/>
</dbReference>
<comment type="subcellular location">
    <subcellularLocation>
        <location evidence="1">Cell membrane</location>
    </subcellularLocation>
</comment>
<feature type="region of interest" description="Disordered" evidence="6">
    <location>
        <begin position="465"/>
        <end position="489"/>
    </location>
</feature>
<dbReference type="EMBL" id="CAJPDS010000035">
    <property type="protein sequence ID" value="CAF9924241.1"/>
    <property type="molecule type" value="Genomic_DNA"/>
</dbReference>
<evidence type="ECO:0000313" key="8">
    <source>
        <dbReference type="EMBL" id="CAF9924241.1"/>
    </source>
</evidence>
<dbReference type="InterPro" id="IPR036013">
    <property type="entry name" value="Band_7/SPFH_dom_sf"/>
</dbReference>
<name>A0A8H3FGM7_9LECA</name>
<evidence type="ECO:0000256" key="6">
    <source>
        <dbReference type="SAM" id="MobiDB-lite"/>
    </source>
</evidence>
<keyword evidence="4" id="KW-0472">Membrane</keyword>
<dbReference type="SUPFAM" id="SSF117892">
    <property type="entry name" value="Band 7/SPFH domain"/>
    <property type="match status" value="1"/>
</dbReference>
<dbReference type="PANTHER" id="PTHR13806:SF31">
    <property type="entry name" value="FLOTILLIN-LIKE PROTEIN 1-RELATED"/>
    <property type="match status" value="1"/>
</dbReference>
<evidence type="ECO:0000313" key="9">
    <source>
        <dbReference type="Proteomes" id="UP000664521"/>
    </source>
</evidence>
<accession>A0A8H3FGM7</accession>
<dbReference type="Proteomes" id="UP000664521">
    <property type="component" value="Unassembled WGS sequence"/>
</dbReference>
<evidence type="ECO:0000256" key="3">
    <source>
        <dbReference type="ARBA" id="ARBA00022475"/>
    </source>
</evidence>
<dbReference type="GO" id="GO:0005886">
    <property type="term" value="C:plasma membrane"/>
    <property type="evidence" value="ECO:0007669"/>
    <property type="project" value="UniProtKB-SubCell"/>
</dbReference>
<evidence type="ECO:0000259" key="7">
    <source>
        <dbReference type="Pfam" id="PF01145"/>
    </source>
</evidence>
<keyword evidence="3" id="KW-1003">Cell membrane</keyword>
<evidence type="ECO:0000256" key="5">
    <source>
        <dbReference type="RuleBase" id="RU366054"/>
    </source>
</evidence>
<dbReference type="AlphaFoldDB" id="A0A8H3FGM7"/>
<dbReference type="OrthoDB" id="6080404at2759"/>
<dbReference type="InterPro" id="IPR027705">
    <property type="entry name" value="Flotillin_fam"/>
</dbReference>
<protein>
    <recommendedName>
        <fullName evidence="7">Band 7 domain-containing protein</fullName>
    </recommendedName>
</protein>
<organism evidence="8 9">
    <name type="scientific">Heterodermia speciosa</name>
    <dbReference type="NCBI Taxonomy" id="116794"/>
    <lineage>
        <taxon>Eukaryota</taxon>
        <taxon>Fungi</taxon>
        <taxon>Dikarya</taxon>
        <taxon>Ascomycota</taxon>
        <taxon>Pezizomycotina</taxon>
        <taxon>Lecanoromycetes</taxon>
        <taxon>OSLEUM clade</taxon>
        <taxon>Lecanoromycetidae</taxon>
        <taxon>Caliciales</taxon>
        <taxon>Physciaceae</taxon>
        <taxon>Heterodermia</taxon>
    </lineage>
</organism>
<dbReference type="InterPro" id="IPR001107">
    <property type="entry name" value="Band_7"/>
</dbReference>
<sequence>MVYHVSDANSYLVITGGGIPDVKICKKAWVWSWQKHTSISISPFDFEITLQAMTIEKLQFSLPAVFTIGPEDQLDALSKYAKILTGRGANSANKASNEATPTGRNHVQDIVKGIIEGETRVIVSGMTMEEIFKERQVFKTKVIENVQSELNQFGLKIYNANVKELQDTAGSEYFQFLSRKAHEGASNQAKIDVANAQMIGNIGEAEKRGKTRQEISKIDAATAVLETQRKSEKAKADAELTETQTKLNMGINLANIQATRQAEVKDAELQREVETKRAEMELERLRGRDLVNAKISRESAQQRADAQFYTDNKTADALLYKQQQDAEASFQTTVKGAEASFQTTVKGADAAFYAAKKEAEGIAEKAKAYESMAAVLGGPQGLLQYMMLQSNTYEKLAKANAQAINGLQPKITVWNTGDQAGGEDMGRPIRNILQSLPPLLSTINEQTGIAPPSWLAQMGVGNSQALTPTGKRKSGMGLTNGDAGVDGGK</sequence>
<evidence type="ECO:0000256" key="1">
    <source>
        <dbReference type="ARBA" id="ARBA00004236"/>
    </source>
</evidence>
<dbReference type="Gene3D" id="3.30.479.30">
    <property type="entry name" value="Band 7 domain"/>
    <property type="match status" value="1"/>
</dbReference>
<evidence type="ECO:0000256" key="2">
    <source>
        <dbReference type="ARBA" id="ARBA00007161"/>
    </source>
</evidence>
<comment type="caution">
    <text evidence="8">The sequence shown here is derived from an EMBL/GenBank/DDBJ whole genome shotgun (WGS) entry which is preliminary data.</text>
</comment>